<dbReference type="InterPro" id="IPR050148">
    <property type="entry name" value="Terpene_synthase-like"/>
</dbReference>
<dbReference type="InterPro" id="IPR005630">
    <property type="entry name" value="Terpene_synthase_metal-bd"/>
</dbReference>
<protein>
    <submittedName>
        <fullName evidence="6">Terpene synthase 20</fullName>
    </submittedName>
</protein>
<evidence type="ECO:0000259" key="4">
    <source>
        <dbReference type="Pfam" id="PF01397"/>
    </source>
</evidence>
<keyword evidence="2" id="KW-0479">Metal-binding</keyword>
<dbReference type="SFLD" id="SFLDG01019">
    <property type="entry name" value="Terpene_Cyclase_Like_1_C_Termi"/>
    <property type="match status" value="1"/>
</dbReference>
<reference evidence="6" key="2">
    <citation type="submission" date="2021-01" db="EMBL/GenBank/DDBJ databases">
        <authorList>
            <person name="Li R."/>
            <person name="Zhu J."/>
            <person name="Mei W."/>
            <person name="Peng S."/>
        </authorList>
    </citation>
    <scope>NUCLEOTIDE SEQUENCE</scope>
</reference>
<organism evidence="6">
    <name type="scientific">Aquilaria sinensis</name>
    <dbReference type="NCBI Taxonomy" id="210372"/>
    <lineage>
        <taxon>Eukaryota</taxon>
        <taxon>Viridiplantae</taxon>
        <taxon>Streptophyta</taxon>
        <taxon>Embryophyta</taxon>
        <taxon>Tracheophyta</taxon>
        <taxon>Spermatophyta</taxon>
        <taxon>Magnoliopsida</taxon>
        <taxon>eudicotyledons</taxon>
        <taxon>Gunneridae</taxon>
        <taxon>Pentapetalae</taxon>
        <taxon>rosids</taxon>
        <taxon>malvids</taxon>
        <taxon>Malvales</taxon>
        <taxon>Thymelaeaceae</taxon>
        <taxon>Aquilaria</taxon>
    </lineage>
</organism>
<dbReference type="AlphaFoldDB" id="A0A8E8ARH5"/>
<dbReference type="SFLD" id="SFLDS00005">
    <property type="entry name" value="Isoprenoid_Synthase_Type_I"/>
    <property type="match status" value="1"/>
</dbReference>
<sequence length="579" mass="67283">MASCGPHISVVYGRSLIATALRSSVAKDSLTPSFSFHGNVNPRRDQRMAARRSANHQPTRWTNDYIQSMHTPYSVLGEAHMERVNELKKEVRKMLEAEEEPLNRLELIDLLERLGISYHFEDDIEKNLERIADHWSVGTDLNEDLYETSLEFRILRQHGYNVSSEKFKVGLAENVKGLLQLYEASYLAVEGENILEEARSFSRQYLQKQTEDDIYLSSLVTRALELPLHWRMPRMEARCFIDLYKKCQHPNLILVHLAQLDFNIVQAIHQQDLKHASRWWTNTGLVENLKFIRDRLMEHFLWTVGELYEPQHQYFRRIMAQLIALLTTVDDIYDSYGTLDELQPFTNVIARWDINEVDHLPHYMKQCFFELHNSVNELTAQIFRQQGVDILPFIKKAWTDLCETYLIEAKWSNGGYVPKMQEYVDNAWVSSGAPLTLSYAYVLLSNPLTKETFNSFEQYSTICRCSSLVLRFTNDLATSLAEVQRGDILKSVECYMHENGCSRDEAREHVKGLIDEAWKKMNKEILDPSTSMSNKTFQRVAMNLARVSQFMFQYGDGHSSQDLITQNRVQLLLANPVEV</sequence>
<dbReference type="GO" id="GO:0009753">
    <property type="term" value="P:response to jasmonic acid"/>
    <property type="evidence" value="ECO:0007669"/>
    <property type="project" value="UniProtKB-ARBA"/>
</dbReference>
<comment type="cofactor">
    <cofactor evidence="1">
        <name>Mg(2+)</name>
        <dbReference type="ChEBI" id="CHEBI:18420"/>
    </cofactor>
</comment>
<feature type="domain" description="Terpene synthase N-terminal" evidence="4">
    <location>
        <begin position="61"/>
        <end position="224"/>
    </location>
</feature>
<dbReference type="InterPro" id="IPR001906">
    <property type="entry name" value="Terpene_synth_N"/>
</dbReference>
<dbReference type="InterPro" id="IPR034741">
    <property type="entry name" value="Terpene_cyclase-like_1_C"/>
</dbReference>
<dbReference type="FunFam" id="1.10.600.10:FF:000007">
    <property type="entry name" value="Isoprene synthase, chloroplastic"/>
    <property type="match status" value="1"/>
</dbReference>
<dbReference type="Pfam" id="PF01397">
    <property type="entry name" value="Terpene_synth"/>
    <property type="match status" value="1"/>
</dbReference>
<proteinExistence type="evidence at transcript level"/>
<dbReference type="GO" id="GO:0000287">
    <property type="term" value="F:magnesium ion binding"/>
    <property type="evidence" value="ECO:0007669"/>
    <property type="project" value="InterPro"/>
</dbReference>
<dbReference type="Pfam" id="PF03936">
    <property type="entry name" value="Terpene_synth_C"/>
    <property type="match status" value="1"/>
</dbReference>
<evidence type="ECO:0000256" key="2">
    <source>
        <dbReference type="ARBA" id="ARBA00022723"/>
    </source>
</evidence>
<evidence type="ECO:0000259" key="5">
    <source>
        <dbReference type="Pfam" id="PF03936"/>
    </source>
</evidence>
<dbReference type="GO" id="GO:0010333">
    <property type="term" value="F:terpene synthase activity"/>
    <property type="evidence" value="ECO:0007669"/>
    <property type="project" value="InterPro"/>
</dbReference>
<evidence type="ECO:0000256" key="1">
    <source>
        <dbReference type="ARBA" id="ARBA00001946"/>
    </source>
</evidence>
<evidence type="ECO:0000256" key="3">
    <source>
        <dbReference type="ARBA" id="ARBA00022842"/>
    </source>
</evidence>
<dbReference type="PANTHER" id="PTHR31225:SF9">
    <property type="entry name" value="TERPENE SYNTHASE 10"/>
    <property type="match status" value="1"/>
</dbReference>
<accession>A0A8E8ARH5</accession>
<evidence type="ECO:0000313" key="6">
    <source>
        <dbReference type="EMBL" id="QWB49551.1"/>
    </source>
</evidence>
<feature type="domain" description="Terpene synthase metal-binding" evidence="5">
    <location>
        <begin position="282"/>
        <end position="520"/>
    </location>
</feature>
<dbReference type="InterPro" id="IPR044814">
    <property type="entry name" value="Terpene_cyclase_plant_C1"/>
</dbReference>
<dbReference type="EMBL" id="MW533239">
    <property type="protein sequence ID" value="QWB49551.1"/>
    <property type="molecule type" value="mRNA"/>
</dbReference>
<dbReference type="CDD" id="cd00684">
    <property type="entry name" value="Terpene_cyclase_plant_C1"/>
    <property type="match status" value="1"/>
</dbReference>
<keyword evidence="3" id="KW-0460">Magnesium</keyword>
<dbReference type="PANTHER" id="PTHR31225">
    <property type="entry name" value="OS04G0344100 PROTEIN-RELATED"/>
    <property type="match status" value="1"/>
</dbReference>
<reference evidence="6" key="1">
    <citation type="journal article" date="2021" name="Plant Physiol. Biochem.">
        <title>Genome-wide identification and expression analysis of terpene synthase gene family in Aquilaria sinensis.</title>
        <authorList>
            <person name="Li R.S."/>
            <person name="Zhu J.H."/>
            <person name="Guo D."/>
            <person name="Li H.L."/>
            <person name="Wang Y."/>
            <person name="Ding X.P."/>
            <person name="Mei W.L."/>
            <person name="Chen Z.B."/>
            <person name="Dai H.F."/>
            <person name="Peng S.Q."/>
        </authorList>
    </citation>
    <scope>NUCLEOTIDE SEQUENCE</scope>
</reference>
<name>A0A8E8ARH5_9ROSI</name>
<dbReference type="GO" id="GO:0016102">
    <property type="term" value="P:diterpenoid biosynthetic process"/>
    <property type="evidence" value="ECO:0007669"/>
    <property type="project" value="InterPro"/>
</dbReference>